<gene>
    <name evidence="1" type="ORF">CSSPTR1EN2_LOCUS21989</name>
</gene>
<accession>A0ABP0V1R2</accession>
<proteinExistence type="predicted"/>
<sequence length="112" mass="13398">MRPQSYCRWRIKSVSHILTNCRLLPRIILMSNEEVPFLVLYQRTLLETLQNEKSLLFEGALFSPLLKLYPWMLNDRSRRVQGAFKERWLAKKLEWPPDIRVRLILNQSLVCA</sequence>
<keyword evidence="2" id="KW-1185">Reference proteome</keyword>
<dbReference type="Proteomes" id="UP001497512">
    <property type="component" value="Chromosome 8"/>
</dbReference>
<name>A0ABP0V1R2_9BRYO</name>
<protein>
    <recommendedName>
        <fullName evidence="3">Ycf15</fullName>
    </recommendedName>
</protein>
<reference evidence="1" key="1">
    <citation type="submission" date="2024-02" db="EMBL/GenBank/DDBJ databases">
        <authorList>
            <consortium name="ELIXIR-Norway"/>
            <consortium name="Elixir Norway"/>
        </authorList>
    </citation>
    <scope>NUCLEOTIDE SEQUENCE</scope>
</reference>
<evidence type="ECO:0000313" key="2">
    <source>
        <dbReference type="Proteomes" id="UP001497512"/>
    </source>
</evidence>
<organism evidence="1 2">
    <name type="scientific">Sphagnum troendelagicum</name>
    <dbReference type="NCBI Taxonomy" id="128251"/>
    <lineage>
        <taxon>Eukaryota</taxon>
        <taxon>Viridiplantae</taxon>
        <taxon>Streptophyta</taxon>
        <taxon>Embryophyta</taxon>
        <taxon>Bryophyta</taxon>
        <taxon>Sphagnophytina</taxon>
        <taxon>Sphagnopsida</taxon>
        <taxon>Sphagnales</taxon>
        <taxon>Sphagnaceae</taxon>
        <taxon>Sphagnum</taxon>
    </lineage>
</organism>
<evidence type="ECO:0008006" key="3">
    <source>
        <dbReference type="Google" id="ProtNLM"/>
    </source>
</evidence>
<evidence type="ECO:0000313" key="1">
    <source>
        <dbReference type="EMBL" id="CAK9234076.1"/>
    </source>
</evidence>
<dbReference type="EMBL" id="OZ019900">
    <property type="protein sequence ID" value="CAK9234076.1"/>
    <property type="molecule type" value="Genomic_DNA"/>
</dbReference>